<sequence length="71" mass="7469">MSPIEDQVLSIDPSPTIQPNASASAENDLSASAQKTPGKRSAGKPVSNDQANLDSQFSSTRSGKLIKKEKI</sequence>
<feature type="compositionally biased region" description="Polar residues" evidence="1">
    <location>
        <begin position="47"/>
        <end position="62"/>
    </location>
</feature>
<evidence type="ECO:0000313" key="2">
    <source>
        <dbReference type="EMBL" id="MCI03655.1"/>
    </source>
</evidence>
<proteinExistence type="predicted"/>
<organism evidence="2 3">
    <name type="scientific">Trifolium medium</name>
    <dbReference type="NCBI Taxonomy" id="97028"/>
    <lineage>
        <taxon>Eukaryota</taxon>
        <taxon>Viridiplantae</taxon>
        <taxon>Streptophyta</taxon>
        <taxon>Embryophyta</taxon>
        <taxon>Tracheophyta</taxon>
        <taxon>Spermatophyta</taxon>
        <taxon>Magnoliopsida</taxon>
        <taxon>eudicotyledons</taxon>
        <taxon>Gunneridae</taxon>
        <taxon>Pentapetalae</taxon>
        <taxon>rosids</taxon>
        <taxon>fabids</taxon>
        <taxon>Fabales</taxon>
        <taxon>Fabaceae</taxon>
        <taxon>Papilionoideae</taxon>
        <taxon>50 kb inversion clade</taxon>
        <taxon>NPAAA clade</taxon>
        <taxon>Hologalegina</taxon>
        <taxon>IRL clade</taxon>
        <taxon>Trifolieae</taxon>
        <taxon>Trifolium</taxon>
    </lineage>
</organism>
<keyword evidence="3" id="KW-1185">Reference proteome</keyword>
<dbReference type="AlphaFoldDB" id="A0A392NYS4"/>
<reference evidence="2 3" key="1">
    <citation type="journal article" date="2018" name="Front. Plant Sci.">
        <title>Red Clover (Trifolium pratense) and Zigzag Clover (T. medium) - A Picture of Genomic Similarities and Differences.</title>
        <authorList>
            <person name="Dluhosova J."/>
            <person name="Istvanek J."/>
            <person name="Nedelnik J."/>
            <person name="Repkova J."/>
        </authorList>
    </citation>
    <scope>NUCLEOTIDE SEQUENCE [LARGE SCALE GENOMIC DNA]</scope>
    <source>
        <strain evidence="3">cv. 10/8</strain>
        <tissue evidence="2">Leaf</tissue>
    </source>
</reference>
<name>A0A392NYS4_9FABA</name>
<dbReference type="EMBL" id="LXQA010052852">
    <property type="protein sequence ID" value="MCI03655.1"/>
    <property type="molecule type" value="Genomic_DNA"/>
</dbReference>
<comment type="caution">
    <text evidence="2">The sequence shown here is derived from an EMBL/GenBank/DDBJ whole genome shotgun (WGS) entry which is preliminary data.</text>
</comment>
<accession>A0A392NYS4</accession>
<dbReference type="Proteomes" id="UP000265520">
    <property type="component" value="Unassembled WGS sequence"/>
</dbReference>
<evidence type="ECO:0000256" key="1">
    <source>
        <dbReference type="SAM" id="MobiDB-lite"/>
    </source>
</evidence>
<feature type="region of interest" description="Disordered" evidence="1">
    <location>
        <begin position="1"/>
        <end position="71"/>
    </location>
</feature>
<protein>
    <submittedName>
        <fullName evidence="2">Uncharacterized protein</fullName>
    </submittedName>
</protein>
<feature type="compositionally biased region" description="Polar residues" evidence="1">
    <location>
        <begin position="13"/>
        <end position="35"/>
    </location>
</feature>
<evidence type="ECO:0000313" key="3">
    <source>
        <dbReference type="Proteomes" id="UP000265520"/>
    </source>
</evidence>